<proteinExistence type="predicted"/>
<organism evidence="2 3">
    <name type="scientific">Botryosphaeria dothidea</name>
    <dbReference type="NCBI Taxonomy" id="55169"/>
    <lineage>
        <taxon>Eukaryota</taxon>
        <taxon>Fungi</taxon>
        <taxon>Dikarya</taxon>
        <taxon>Ascomycota</taxon>
        <taxon>Pezizomycotina</taxon>
        <taxon>Dothideomycetes</taxon>
        <taxon>Dothideomycetes incertae sedis</taxon>
        <taxon>Botryosphaeriales</taxon>
        <taxon>Botryosphaeriaceae</taxon>
        <taxon>Botryosphaeria</taxon>
    </lineage>
</organism>
<evidence type="ECO:0000313" key="2">
    <source>
        <dbReference type="EMBL" id="KAF4303671.1"/>
    </source>
</evidence>
<dbReference type="AlphaFoldDB" id="A0A8H4N2J2"/>
<protein>
    <submittedName>
        <fullName evidence="2">Uncharacterized protein</fullName>
    </submittedName>
</protein>
<sequence length="586" mass="64973">MVDIASPVWANPAGGWHSENIVPVYCTAEINPSLLNNFLLRADHRTYDGRRFSLCLVRSAEIHKYQPEGKAVCNFYKEQELFFVYQNDLARANKPPLKMAPPAPASLFRVSLELDEHTVFDKKTCLLRKNGRRNRRVYAEVRCDFSVALHAAISLRKRKVSIIQLQSEAALYGGAVPSKDRKATRSGCKRPYTPCRLTLPEPPTIWNHDSSPCPVFVIDNVPNHVMRPPAYKVAAFLDSVNLPVDDADHAVRVMPVCIDVEPNAEPCLRSKPASSMQPRDFLGISMVTICSFVRQHLASGHLSSKYFIILDDLNVQRCRPKRNIPEHLSDLTCLIGDAFTRDSQGQPLLVRCSFDSCITILDDLVRGGHTASLRTYANDAAVSYCGCIEYPISRETGVNILAPLVSTPKIRSGKVDDSLTAQLDITPGAQSSEAPSGSPETANEDLTQMTITQLFQMPGAKKVKREKKPERGRSISPGFCYEPLLPHGCAFGESQIPVYDEGLSGLSEHDQELIATYGITSPKLEAVDASVPEAAKEDEHQKSTESCQPTDNRIDSFMEQDGPASEVDEDWYDIRLPEVTGLTQMI</sequence>
<gene>
    <name evidence="2" type="ORF">GTA08_BOTSDO08385</name>
</gene>
<comment type="caution">
    <text evidence="2">The sequence shown here is derived from an EMBL/GenBank/DDBJ whole genome shotgun (WGS) entry which is preliminary data.</text>
</comment>
<feature type="compositionally biased region" description="Basic and acidic residues" evidence="1">
    <location>
        <begin position="534"/>
        <end position="543"/>
    </location>
</feature>
<reference evidence="2" key="1">
    <citation type="submission" date="2020-04" db="EMBL/GenBank/DDBJ databases">
        <title>Genome Assembly and Annotation of Botryosphaeria dothidea sdau 11-99, a Latent Pathogen of Apple Fruit Ring Rot in China.</title>
        <authorList>
            <person name="Yu C."/>
            <person name="Diao Y."/>
            <person name="Lu Q."/>
            <person name="Zhao J."/>
            <person name="Cui S."/>
            <person name="Peng C."/>
            <person name="He B."/>
            <person name="Liu H."/>
        </authorList>
    </citation>
    <scope>NUCLEOTIDE SEQUENCE [LARGE SCALE GENOMIC DNA]</scope>
    <source>
        <strain evidence="2">Sdau11-99</strain>
    </source>
</reference>
<evidence type="ECO:0000313" key="3">
    <source>
        <dbReference type="Proteomes" id="UP000572817"/>
    </source>
</evidence>
<name>A0A8H4N2J2_9PEZI</name>
<keyword evidence="3" id="KW-1185">Reference proteome</keyword>
<accession>A0A8H4N2J2</accession>
<feature type="region of interest" description="Disordered" evidence="1">
    <location>
        <begin position="531"/>
        <end position="564"/>
    </location>
</feature>
<dbReference type="OrthoDB" id="10641591at2759"/>
<dbReference type="Proteomes" id="UP000572817">
    <property type="component" value="Unassembled WGS sequence"/>
</dbReference>
<dbReference type="EMBL" id="WWBZ02000051">
    <property type="protein sequence ID" value="KAF4303671.1"/>
    <property type="molecule type" value="Genomic_DNA"/>
</dbReference>
<evidence type="ECO:0000256" key="1">
    <source>
        <dbReference type="SAM" id="MobiDB-lite"/>
    </source>
</evidence>